<keyword evidence="2" id="KW-0067">ATP-binding</keyword>
<dbReference type="PANTHER" id="PTHR32071">
    <property type="entry name" value="TRANSCRIPTIONAL REGULATORY PROTEIN"/>
    <property type="match status" value="1"/>
</dbReference>
<comment type="caution">
    <text evidence="9">The sequence shown here is derived from an EMBL/GenBank/DDBJ whole genome shotgun (WGS) entry which is preliminary data.</text>
</comment>
<sequence>MTDQRNFPILVVDDEEEILFTTSVTLRSAGFSRVLTEGDSRRVMETLARQEVALILLDLYMPHLPGYDLLREIAANHPEIPVIVVTAANEAEMAVECMKGGAFDYFVKPVEPPRLLATVRRALEMHSLRSQVNSLSSRLLTGELRNPEAFAPIITRSPKMRAIFQYLEAVAGSDQPLLITGETGVGKELVARTAHDVSGRSGPFVAVNIAGLDDMVFSDTLFGHRRGAFTGADQQREGLIARAAGGTLFLDEIGDLPPPSSQVKLLRLLQEQEYYPLGSDTPSRSAARVIVATNRNLNAMMTEGSFRKDLYYRLNAHRVQIPPLRERREDIPLLAEHFFREAAASLSRPKPTVPPELAGYLGTYGFPGNIRELRAMVFDAMARHDRGVLSLAGFREAIGSQCRPTAASPLPFLQGLRAGNSPPAGPIPTLKEAEEALIAHALRIANGNQGIAAAHLGITRQALNKRLSRKTAER</sequence>
<evidence type="ECO:0000313" key="9">
    <source>
        <dbReference type="EMBL" id="HEN43574.1"/>
    </source>
</evidence>
<dbReference type="Pfam" id="PF02954">
    <property type="entry name" value="HTH_8"/>
    <property type="match status" value="1"/>
</dbReference>
<dbReference type="PRINTS" id="PR01590">
    <property type="entry name" value="HTHFIS"/>
</dbReference>
<dbReference type="InterPro" id="IPR025944">
    <property type="entry name" value="Sigma_54_int_dom_CS"/>
</dbReference>
<evidence type="ECO:0000256" key="1">
    <source>
        <dbReference type="ARBA" id="ARBA00022741"/>
    </source>
</evidence>
<gene>
    <name evidence="9" type="ORF">ENQ87_14620</name>
</gene>
<dbReference type="InterPro" id="IPR025943">
    <property type="entry name" value="Sigma_54_int_dom_ATP-bd_2"/>
</dbReference>
<proteinExistence type="predicted"/>
<dbReference type="Gene3D" id="1.10.10.60">
    <property type="entry name" value="Homeodomain-like"/>
    <property type="match status" value="1"/>
</dbReference>
<dbReference type="FunFam" id="3.40.50.300:FF:000006">
    <property type="entry name" value="DNA-binding transcriptional regulator NtrC"/>
    <property type="match status" value="1"/>
</dbReference>
<keyword evidence="1" id="KW-0547">Nucleotide-binding</keyword>
<dbReference type="Pfam" id="PF25601">
    <property type="entry name" value="AAA_lid_14"/>
    <property type="match status" value="1"/>
</dbReference>
<dbReference type="InterPro" id="IPR011006">
    <property type="entry name" value="CheY-like_superfamily"/>
</dbReference>
<reference evidence="9" key="1">
    <citation type="journal article" date="2020" name="mSystems">
        <title>Genome- and Community-Level Interaction Insights into Carbon Utilization and Element Cycling Functions of Hydrothermarchaeota in Hydrothermal Sediment.</title>
        <authorList>
            <person name="Zhou Z."/>
            <person name="Liu Y."/>
            <person name="Xu W."/>
            <person name="Pan J."/>
            <person name="Luo Z.H."/>
            <person name="Li M."/>
        </authorList>
    </citation>
    <scope>NUCLEOTIDE SEQUENCE [LARGE SCALE GENOMIC DNA]</scope>
    <source>
        <strain evidence="9">SpSt-349</strain>
    </source>
</reference>
<dbReference type="InterPro" id="IPR001789">
    <property type="entry name" value="Sig_transdc_resp-reg_receiver"/>
</dbReference>
<dbReference type="PROSITE" id="PS50045">
    <property type="entry name" value="SIGMA54_INTERACT_4"/>
    <property type="match status" value="1"/>
</dbReference>
<dbReference type="InterPro" id="IPR002078">
    <property type="entry name" value="Sigma_54_int"/>
</dbReference>
<evidence type="ECO:0000256" key="6">
    <source>
        <dbReference type="PROSITE-ProRule" id="PRU00169"/>
    </source>
</evidence>
<dbReference type="SMART" id="SM00382">
    <property type="entry name" value="AAA"/>
    <property type="match status" value="1"/>
</dbReference>
<evidence type="ECO:0000256" key="2">
    <source>
        <dbReference type="ARBA" id="ARBA00022840"/>
    </source>
</evidence>
<dbReference type="EMBL" id="DSOV01000068">
    <property type="protein sequence ID" value="HEN43574.1"/>
    <property type="molecule type" value="Genomic_DNA"/>
</dbReference>
<evidence type="ECO:0000259" key="7">
    <source>
        <dbReference type="PROSITE" id="PS50045"/>
    </source>
</evidence>
<dbReference type="PROSITE" id="PS00688">
    <property type="entry name" value="SIGMA54_INTERACT_3"/>
    <property type="match status" value="1"/>
</dbReference>
<dbReference type="GO" id="GO:0000160">
    <property type="term" value="P:phosphorelay signal transduction system"/>
    <property type="evidence" value="ECO:0007669"/>
    <property type="project" value="InterPro"/>
</dbReference>
<dbReference type="InterPro" id="IPR058031">
    <property type="entry name" value="AAA_lid_NorR"/>
</dbReference>
<evidence type="ECO:0000256" key="5">
    <source>
        <dbReference type="ARBA" id="ARBA00023163"/>
    </source>
</evidence>
<dbReference type="InterPro" id="IPR009057">
    <property type="entry name" value="Homeodomain-like_sf"/>
</dbReference>
<evidence type="ECO:0000259" key="8">
    <source>
        <dbReference type="PROSITE" id="PS50110"/>
    </source>
</evidence>
<dbReference type="InterPro" id="IPR002197">
    <property type="entry name" value="HTH_Fis"/>
</dbReference>
<feature type="modified residue" description="4-aspartylphosphate" evidence="6">
    <location>
        <position position="58"/>
    </location>
</feature>
<feature type="domain" description="Sigma-54 factor interaction" evidence="7">
    <location>
        <begin position="153"/>
        <end position="382"/>
    </location>
</feature>
<dbReference type="Pfam" id="PF00158">
    <property type="entry name" value="Sigma54_activat"/>
    <property type="match status" value="1"/>
</dbReference>
<dbReference type="SUPFAM" id="SSF46689">
    <property type="entry name" value="Homeodomain-like"/>
    <property type="match status" value="1"/>
</dbReference>
<protein>
    <submittedName>
        <fullName evidence="9">Sigma-54-dependent Fis family transcriptional regulator</fullName>
    </submittedName>
</protein>
<dbReference type="Gene3D" id="3.40.50.300">
    <property type="entry name" value="P-loop containing nucleotide triphosphate hydrolases"/>
    <property type="match status" value="1"/>
</dbReference>
<dbReference type="CDD" id="cd00009">
    <property type="entry name" value="AAA"/>
    <property type="match status" value="1"/>
</dbReference>
<dbReference type="Gene3D" id="3.40.50.2300">
    <property type="match status" value="1"/>
</dbReference>
<dbReference type="SMART" id="SM00448">
    <property type="entry name" value="REC"/>
    <property type="match status" value="1"/>
</dbReference>
<dbReference type="SUPFAM" id="SSF52172">
    <property type="entry name" value="CheY-like"/>
    <property type="match status" value="1"/>
</dbReference>
<dbReference type="SUPFAM" id="SSF52540">
    <property type="entry name" value="P-loop containing nucleoside triphosphate hydrolases"/>
    <property type="match status" value="1"/>
</dbReference>
<dbReference type="PROSITE" id="PS00676">
    <property type="entry name" value="SIGMA54_INTERACT_2"/>
    <property type="match status" value="1"/>
</dbReference>
<dbReference type="Pfam" id="PF00072">
    <property type="entry name" value="Response_reg"/>
    <property type="match status" value="1"/>
</dbReference>
<dbReference type="GO" id="GO:0005524">
    <property type="term" value="F:ATP binding"/>
    <property type="evidence" value="ECO:0007669"/>
    <property type="project" value="UniProtKB-KW"/>
</dbReference>
<dbReference type="PANTHER" id="PTHR32071:SF13">
    <property type="entry name" value="RESPONSE REGULATOR HSFA"/>
    <property type="match status" value="1"/>
</dbReference>
<dbReference type="PROSITE" id="PS00675">
    <property type="entry name" value="SIGMA54_INTERACT_1"/>
    <property type="match status" value="1"/>
</dbReference>
<dbReference type="Gene3D" id="1.10.8.60">
    <property type="match status" value="1"/>
</dbReference>
<keyword evidence="5" id="KW-0804">Transcription</keyword>
<name>A0A831U3T5_GEOME</name>
<organism evidence="9">
    <name type="scientific">Geobacter metallireducens</name>
    <dbReference type="NCBI Taxonomy" id="28232"/>
    <lineage>
        <taxon>Bacteria</taxon>
        <taxon>Pseudomonadati</taxon>
        <taxon>Thermodesulfobacteriota</taxon>
        <taxon>Desulfuromonadia</taxon>
        <taxon>Geobacterales</taxon>
        <taxon>Geobacteraceae</taxon>
        <taxon>Geobacter</taxon>
    </lineage>
</organism>
<dbReference type="InterPro" id="IPR003593">
    <property type="entry name" value="AAA+_ATPase"/>
</dbReference>
<dbReference type="PROSITE" id="PS50110">
    <property type="entry name" value="RESPONSE_REGULATORY"/>
    <property type="match status" value="1"/>
</dbReference>
<dbReference type="InterPro" id="IPR027417">
    <property type="entry name" value="P-loop_NTPase"/>
</dbReference>
<evidence type="ECO:0000256" key="4">
    <source>
        <dbReference type="ARBA" id="ARBA00023125"/>
    </source>
</evidence>
<dbReference type="AlphaFoldDB" id="A0A831U3T5"/>
<dbReference type="GO" id="GO:0043565">
    <property type="term" value="F:sequence-specific DNA binding"/>
    <property type="evidence" value="ECO:0007669"/>
    <property type="project" value="InterPro"/>
</dbReference>
<accession>A0A831U3T5</accession>
<feature type="domain" description="Response regulatory" evidence="8">
    <location>
        <begin position="8"/>
        <end position="123"/>
    </location>
</feature>
<keyword evidence="4" id="KW-0238">DNA-binding</keyword>
<keyword evidence="3" id="KW-0805">Transcription regulation</keyword>
<keyword evidence="6" id="KW-0597">Phosphoprotein</keyword>
<dbReference type="GO" id="GO:0006355">
    <property type="term" value="P:regulation of DNA-templated transcription"/>
    <property type="evidence" value="ECO:0007669"/>
    <property type="project" value="InterPro"/>
</dbReference>
<evidence type="ECO:0000256" key="3">
    <source>
        <dbReference type="ARBA" id="ARBA00023015"/>
    </source>
</evidence>
<dbReference type="InterPro" id="IPR025662">
    <property type="entry name" value="Sigma_54_int_dom_ATP-bd_1"/>
</dbReference>